<accession>A0ABP9RS56</accession>
<comment type="caution">
    <text evidence="1">The sequence shown here is derived from an EMBL/GenBank/DDBJ whole genome shotgun (WGS) entry which is preliminary data.</text>
</comment>
<protein>
    <submittedName>
        <fullName evidence="1">Uncharacterized protein</fullName>
    </submittedName>
</protein>
<name>A0ABP9RS56_9ACTN</name>
<keyword evidence="2" id="KW-1185">Reference proteome</keyword>
<reference evidence="2" key="1">
    <citation type="journal article" date="2019" name="Int. J. Syst. Evol. Microbiol.">
        <title>The Global Catalogue of Microorganisms (GCM) 10K type strain sequencing project: providing services to taxonomists for standard genome sequencing and annotation.</title>
        <authorList>
            <consortium name="The Broad Institute Genomics Platform"/>
            <consortium name="The Broad Institute Genome Sequencing Center for Infectious Disease"/>
            <person name="Wu L."/>
            <person name="Ma J."/>
        </authorList>
    </citation>
    <scope>NUCLEOTIDE SEQUENCE [LARGE SCALE GENOMIC DNA]</scope>
    <source>
        <strain evidence="2">JCM 18304</strain>
    </source>
</reference>
<gene>
    <name evidence="1" type="ORF">GCM10023322_31570</name>
</gene>
<sequence>MPGDGRLPQQRAADLAGQVDIAQLPQQRMHPLDITGPDRGNQVFRHSYIYLLTDRSNRRAQAAATCRLSGTAPTTHPVRTR</sequence>
<proteinExistence type="predicted"/>
<dbReference type="EMBL" id="BAABJQ010000008">
    <property type="protein sequence ID" value="GAA5186090.1"/>
    <property type="molecule type" value="Genomic_DNA"/>
</dbReference>
<evidence type="ECO:0000313" key="1">
    <source>
        <dbReference type="EMBL" id="GAA5186090.1"/>
    </source>
</evidence>
<dbReference type="Proteomes" id="UP001501570">
    <property type="component" value="Unassembled WGS sequence"/>
</dbReference>
<evidence type="ECO:0000313" key="2">
    <source>
        <dbReference type="Proteomes" id="UP001501570"/>
    </source>
</evidence>
<organism evidence="1 2">
    <name type="scientific">Rugosimonospora acidiphila</name>
    <dbReference type="NCBI Taxonomy" id="556531"/>
    <lineage>
        <taxon>Bacteria</taxon>
        <taxon>Bacillati</taxon>
        <taxon>Actinomycetota</taxon>
        <taxon>Actinomycetes</taxon>
        <taxon>Micromonosporales</taxon>
        <taxon>Micromonosporaceae</taxon>
        <taxon>Rugosimonospora</taxon>
    </lineage>
</organism>